<keyword evidence="2" id="KW-1185">Reference proteome</keyword>
<accession>A0A5N3P6W0</accession>
<reference evidence="1 2" key="1">
    <citation type="journal article" date="2019" name="Microorganisms">
        <title>Genome Insights into the Novel Species Microvirga brassicacearum, a Rapeseed Endophyte with Biotechnological Potential.</title>
        <authorList>
            <person name="Jimenez-Gomez A."/>
            <person name="Saati-Santamaria Z."/>
            <person name="Igual J.M."/>
            <person name="Rivas R."/>
            <person name="Mateos P.F."/>
            <person name="Garcia-Fraile P."/>
        </authorList>
    </citation>
    <scope>NUCLEOTIDE SEQUENCE [LARGE SCALE GENOMIC DNA]</scope>
    <source>
        <strain evidence="1 2">CDVBN77</strain>
    </source>
</reference>
<comment type="caution">
    <text evidence="1">The sequence shown here is derived from an EMBL/GenBank/DDBJ whole genome shotgun (WGS) entry which is preliminary data.</text>
</comment>
<dbReference type="OrthoDB" id="7058542at2"/>
<evidence type="ECO:0008006" key="3">
    <source>
        <dbReference type="Google" id="ProtNLM"/>
    </source>
</evidence>
<name>A0A5N3P6W0_9HYPH</name>
<proteinExistence type="predicted"/>
<dbReference type="EMBL" id="VCMV01000035">
    <property type="protein sequence ID" value="KAB0265468.1"/>
    <property type="molecule type" value="Genomic_DNA"/>
</dbReference>
<dbReference type="Proteomes" id="UP000325684">
    <property type="component" value="Unassembled WGS sequence"/>
</dbReference>
<evidence type="ECO:0000313" key="1">
    <source>
        <dbReference type="EMBL" id="KAB0265468.1"/>
    </source>
</evidence>
<dbReference type="AlphaFoldDB" id="A0A5N3P6W0"/>
<sequence>MIASSQTIALDELSPAEQETLHCVASHMIPPSEELGLPGATDPAIFADILRSIGRDLPALRQALHAITEMAGGPLAVLSSIEQRALLSRFRSGRPDLAGVVEAVTVRCYYRDDRVMSSVGMEVRPPFPVGFAVPQGDWSLLEPVRSRGKIYRDAD</sequence>
<dbReference type="RefSeq" id="WP_150947231.1">
    <property type="nucleotide sequence ID" value="NZ_VCMV01000035.1"/>
</dbReference>
<organism evidence="1 2">
    <name type="scientific">Microvirga brassicacearum</name>
    <dbReference type="NCBI Taxonomy" id="2580413"/>
    <lineage>
        <taxon>Bacteria</taxon>
        <taxon>Pseudomonadati</taxon>
        <taxon>Pseudomonadota</taxon>
        <taxon>Alphaproteobacteria</taxon>
        <taxon>Hyphomicrobiales</taxon>
        <taxon>Methylobacteriaceae</taxon>
        <taxon>Microvirga</taxon>
    </lineage>
</organism>
<gene>
    <name evidence="1" type="ORF">FEZ63_18520</name>
</gene>
<protein>
    <recommendedName>
        <fullName evidence="3">Gluconate 2-dehydrogenase subunit 3 family protein</fullName>
    </recommendedName>
</protein>
<evidence type="ECO:0000313" key="2">
    <source>
        <dbReference type="Proteomes" id="UP000325684"/>
    </source>
</evidence>